<feature type="chain" id="PRO_5026028872" evidence="1">
    <location>
        <begin position="23"/>
        <end position="203"/>
    </location>
</feature>
<evidence type="ECO:0000313" key="3">
    <source>
        <dbReference type="Proteomes" id="UP000431269"/>
    </source>
</evidence>
<proteinExistence type="predicted"/>
<dbReference type="RefSeq" id="WP_158766708.1">
    <property type="nucleotide sequence ID" value="NZ_CP047045.1"/>
</dbReference>
<sequence length="203" mass="22562">MIRAISAILIAALATWCEPASAQAQLTPEQRAAYDALQERFRIFREVRNEAIHSPYGKWSVVFSRSDTWGNAWIVVSFGVDISPPNPTYLWQAQIRTSSSSDMRELSAGDCPALLDQLAALESLPLPTIDLPRVGNELPPTVVPSPQFDGDDNRLWTRSAGWNRRLLFTNDIEISGNIGSPVALWADEMLAALEPCWRPTRAN</sequence>
<evidence type="ECO:0000256" key="1">
    <source>
        <dbReference type="SAM" id="SignalP"/>
    </source>
</evidence>
<organism evidence="2 3">
    <name type="scientific">Terricaulis silvestris</name>
    <dbReference type="NCBI Taxonomy" id="2686094"/>
    <lineage>
        <taxon>Bacteria</taxon>
        <taxon>Pseudomonadati</taxon>
        <taxon>Pseudomonadota</taxon>
        <taxon>Alphaproteobacteria</taxon>
        <taxon>Caulobacterales</taxon>
        <taxon>Caulobacteraceae</taxon>
        <taxon>Terricaulis</taxon>
    </lineage>
</organism>
<accession>A0A6I6MXG3</accession>
<feature type="signal peptide" evidence="1">
    <location>
        <begin position="1"/>
        <end position="22"/>
    </location>
</feature>
<keyword evidence="3" id="KW-1185">Reference proteome</keyword>
<dbReference type="EMBL" id="CP047045">
    <property type="protein sequence ID" value="QGZ95883.1"/>
    <property type="molecule type" value="Genomic_DNA"/>
</dbReference>
<dbReference type="KEGG" id="tsv:DSM104635_02738"/>
<evidence type="ECO:0000313" key="2">
    <source>
        <dbReference type="EMBL" id="QGZ95883.1"/>
    </source>
</evidence>
<keyword evidence="1" id="KW-0732">Signal</keyword>
<dbReference type="AlphaFoldDB" id="A0A6I6MXG3"/>
<dbReference type="Proteomes" id="UP000431269">
    <property type="component" value="Chromosome"/>
</dbReference>
<gene>
    <name evidence="2" type="ORF">DSM104635_02738</name>
</gene>
<reference evidence="3" key="1">
    <citation type="submission" date="2019-12" db="EMBL/GenBank/DDBJ databases">
        <title>Complete genome of Terracaulis silvestris 0127_4.</title>
        <authorList>
            <person name="Vieira S."/>
            <person name="Riedel T."/>
            <person name="Sproer C."/>
            <person name="Pascual J."/>
            <person name="Boedeker C."/>
            <person name="Overmann J."/>
        </authorList>
    </citation>
    <scope>NUCLEOTIDE SEQUENCE [LARGE SCALE GENOMIC DNA]</scope>
    <source>
        <strain evidence="3">0127_4</strain>
    </source>
</reference>
<protein>
    <submittedName>
        <fullName evidence="2">Uncharacterized protein</fullName>
    </submittedName>
</protein>
<name>A0A6I6MXG3_9CAUL</name>